<evidence type="ECO:0000313" key="2">
    <source>
        <dbReference type="Proteomes" id="UP000653127"/>
    </source>
</evidence>
<gene>
    <name evidence="1" type="ORF">H8711_07375</name>
</gene>
<dbReference type="RefSeq" id="WP_249282832.1">
    <property type="nucleotide sequence ID" value="NZ_JACRST010000009.1"/>
</dbReference>
<name>A0A926I3W3_9FIRM</name>
<proteinExistence type="predicted"/>
<organism evidence="1 2">
    <name type="scientific">Ligaoa zhengdingensis</name>
    <dbReference type="NCBI Taxonomy" id="2763658"/>
    <lineage>
        <taxon>Bacteria</taxon>
        <taxon>Bacillati</taxon>
        <taxon>Bacillota</taxon>
        <taxon>Clostridia</taxon>
        <taxon>Eubacteriales</taxon>
        <taxon>Oscillospiraceae</taxon>
        <taxon>Ligaoa</taxon>
    </lineage>
</organism>
<protein>
    <submittedName>
        <fullName evidence="1">Uncharacterized protein</fullName>
    </submittedName>
</protein>
<accession>A0A926I3W3</accession>
<dbReference type="Proteomes" id="UP000653127">
    <property type="component" value="Unassembled WGS sequence"/>
</dbReference>
<dbReference type="AlphaFoldDB" id="A0A926I3W3"/>
<comment type="caution">
    <text evidence="1">The sequence shown here is derived from an EMBL/GenBank/DDBJ whole genome shotgun (WGS) entry which is preliminary data.</text>
</comment>
<evidence type="ECO:0000313" key="1">
    <source>
        <dbReference type="EMBL" id="MBC8546754.1"/>
    </source>
</evidence>
<dbReference type="EMBL" id="JACRST010000009">
    <property type="protein sequence ID" value="MBC8546754.1"/>
    <property type="molecule type" value="Genomic_DNA"/>
</dbReference>
<reference evidence="1" key="1">
    <citation type="submission" date="2020-08" db="EMBL/GenBank/DDBJ databases">
        <title>Genome public.</title>
        <authorList>
            <person name="Liu C."/>
            <person name="Sun Q."/>
        </authorList>
    </citation>
    <scope>NUCLEOTIDE SEQUENCE</scope>
    <source>
        <strain evidence="1">NSJ-31</strain>
    </source>
</reference>
<sequence>MKNTVFTISETFRSQDERERKQNLQDAVDRYLRFAMESAGPAEVPAAPTGGDTP</sequence>
<keyword evidence="2" id="KW-1185">Reference proteome</keyword>